<comment type="similarity">
    <text evidence="6">Belongs to the peptidase M48 family.</text>
</comment>
<keyword evidence="7" id="KW-0812">Transmembrane</keyword>
<dbReference type="GeneID" id="120281365"/>
<feature type="domain" description="Peptidase M48" evidence="8">
    <location>
        <begin position="207"/>
        <end position="360"/>
    </location>
</feature>
<accession>A0AB40CXM7</accession>
<evidence type="ECO:0000313" key="9">
    <source>
        <dbReference type="Proteomes" id="UP001515500"/>
    </source>
</evidence>
<reference evidence="10" key="1">
    <citation type="submission" date="2025-08" db="UniProtKB">
        <authorList>
            <consortium name="RefSeq"/>
        </authorList>
    </citation>
    <scope>IDENTIFICATION</scope>
</reference>
<dbReference type="GO" id="GO:0051603">
    <property type="term" value="P:proteolysis involved in protein catabolic process"/>
    <property type="evidence" value="ECO:0007669"/>
    <property type="project" value="TreeGrafter"/>
</dbReference>
<keyword evidence="3 6" id="KW-0378">Hydrolase</keyword>
<dbReference type="AlphaFoldDB" id="A0AB40CXM7"/>
<keyword evidence="7" id="KW-1133">Transmembrane helix</keyword>
<evidence type="ECO:0000256" key="6">
    <source>
        <dbReference type="RuleBase" id="RU003983"/>
    </source>
</evidence>
<dbReference type="Pfam" id="PF01435">
    <property type="entry name" value="Peptidase_M48"/>
    <property type="match status" value="1"/>
</dbReference>
<evidence type="ECO:0000256" key="1">
    <source>
        <dbReference type="ARBA" id="ARBA00022670"/>
    </source>
</evidence>
<dbReference type="InterPro" id="IPR051156">
    <property type="entry name" value="Mito/Outer_Membr_Metalloprot"/>
</dbReference>
<evidence type="ECO:0000256" key="7">
    <source>
        <dbReference type="SAM" id="Phobius"/>
    </source>
</evidence>
<gene>
    <name evidence="10" type="primary">LOC120281365</name>
</gene>
<proteinExistence type="inferred from homology"/>
<sequence length="376" mass="43042">MNFLCRSLPLLCRSISSKIPSSPRPHFPLSPPLFSRSISNPNPTAGLIPNPSLSWRRFCNLDRLQPQQWHHNRRTILQPLAVLLGVIVGGGGIIYYRYFETVPFSNNSRLVIVSPLAERDISEIEFQKLKNGLEGRILPGNHPDTIRVRRISENIIEAIQPCLNHDKRQWGNLSYAFEIHDKWQWGDLWYACEIQALEQSPETTKKAAEAESWEVLVVSDKTFYAFCLPCRKIVVSTRVLDHLRTDAEIATLLGHEVAHVVARHGAEIATKGLWMDIHFMPRFCCFDHEKIVDALMRKEDLCTRMEMEADHIGLLLMAYAGYDPSVAPRVYEKLTGIKWKTLWHYSSTRPASLERTEQMEAALSVYRGVFASNVCF</sequence>
<evidence type="ECO:0000313" key="10">
    <source>
        <dbReference type="RefSeq" id="XP_039144144.1"/>
    </source>
</evidence>
<dbReference type="InterPro" id="IPR001915">
    <property type="entry name" value="Peptidase_M48"/>
</dbReference>
<dbReference type="PANTHER" id="PTHR22726">
    <property type="entry name" value="METALLOENDOPEPTIDASE OMA1"/>
    <property type="match status" value="1"/>
</dbReference>
<dbReference type="Gene3D" id="3.30.2010.10">
    <property type="entry name" value="Metalloproteases ('zincins'), catalytic domain"/>
    <property type="match status" value="1"/>
</dbReference>
<keyword evidence="5 6" id="KW-0482">Metalloprotease</keyword>
<dbReference type="PANTHER" id="PTHR22726:SF1">
    <property type="entry name" value="METALLOENDOPEPTIDASE OMA1, MITOCHONDRIAL"/>
    <property type="match status" value="1"/>
</dbReference>
<keyword evidence="9" id="KW-1185">Reference proteome</keyword>
<feature type="transmembrane region" description="Helical" evidence="7">
    <location>
        <begin position="80"/>
        <end position="99"/>
    </location>
</feature>
<keyword evidence="1 6" id="KW-0645">Protease</keyword>
<dbReference type="Proteomes" id="UP001515500">
    <property type="component" value="Chromosome 17"/>
</dbReference>
<evidence type="ECO:0000259" key="8">
    <source>
        <dbReference type="Pfam" id="PF01435"/>
    </source>
</evidence>
<dbReference type="GO" id="GO:0046872">
    <property type="term" value="F:metal ion binding"/>
    <property type="evidence" value="ECO:0007669"/>
    <property type="project" value="UniProtKB-KW"/>
</dbReference>
<keyword evidence="2" id="KW-0479">Metal-binding</keyword>
<protein>
    <submittedName>
        <fullName evidence="10">Mitochondrial metalloendopeptidase OMA1-like</fullName>
    </submittedName>
</protein>
<evidence type="ECO:0000256" key="3">
    <source>
        <dbReference type="ARBA" id="ARBA00022801"/>
    </source>
</evidence>
<keyword evidence="7" id="KW-0472">Membrane</keyword>
<comment type="cofactor">
    <cofactor evidence="6">
        <name>Zn(2+)</name>
        <dbReference type="ChEBI" id="CHEBI:29105"/>
    </cofactor>
    <text evidence="6">Binds 1 zinc ion per subunit.</text>
</comment>
<dbReference type="CDD" id="cd07331">
    <property type="entry name" value="M48C_Oma1_like"/>
    <property type="match status" value="1"/>
</dbReference>
<name>A0AB40CXM7_DIOCR</name>
<dbReference type="RefSeq" id="XP_039144144.1">
    <property type="nucleotide sequence ID" value="XM_039288210.1"/>
</dbReference>
<keyword evidence="4 6" id="KW-0862">Zinc</keyword>
<organism evidence="9 10">
    <name type="scientific">Dioscorea cayennensis subsp. rotundata</name>
    <name type="common">White Guinea yam</name>
    <name type="synonym">Dioscorea rotundata</name>
    <dbReference type="NCBI Taxonomy" id="55577"/>
    <lineage>
        <taxon>Eukaryota</taxon>
        <taxon>Viridiplantae</taxon>
        <taxon>Streptophyta</taxon>
        <taxon>Embryophyta</taxon>
        <taxon>Tracheophyta</taxon>
        <taxon>Spermatophyta</taxon>
        <taxon>Magnoliopsida</taxon>
        <taxon>Liliopsida</taxon>
        <taxon>Dioscoreales</taxon>
        <taxon>Dioscoreaceae</taxon>
        <taxon>Dioscorea</taxon>
    </lineage>
</organism>
<evidence type="ECO:0000256" key="5">
    <source>
        <dbReference type="ARBA" id="ARBA00023049"/>
    </source>
</evidence>
<evidence type="ECO:0000256" key="2">
    <source>
        <dbReference type="ARBA" id="ARBA00022723"/>
    </source>
</evidence>
<evidence type="ECO:0000256" key="4">
    <source>
        <dbReference type="ARBA" id="ARBA00022833"/>
    </source>
</evidence>
<dbReference type="GO" id="GO:0004222">
    <property type="term" value="F:metalloendopeptidase activity"/>
    <property type="evidence" value="ECO:0007669"/>
    <property type="project" value="InterPro"/>
</dbReference>
<dbReference type="GO" id="GO:0016020">
    <property type="term" value="C:membrane"/>
    <property type="evidence" value="ECO:0007669"/>
    <property type="project" value="TreeGrafter"/>
</dbReference>